<evidence type="ECO:0000313" key="1">
    <source>
        <dbReference type="EMBL" id="KXZ53359.1"/>
    </source>
</evidence>
<reference evidence="2" key="1">
    <citation type="journal article" date="2016" name="Nat. Commun.">
        <title>The Gonium pectorale genome demonstrates co-option of cell cycle regulation during the evolution of multicellularity.</title>
        <authorList>
            <person name="Hanschen E.R."/>
            <person name="Marriage T.N."/>
            <person name="Ferris P.J."/>
            <person name="Hamaji T."/>
            <person name="Toyoda A."/>
            <person name="Fujiyama A."/>
            <person name="Neme R."/>
            <person name="Noguchi H."/>
            <person name="Minakuchi Y."/>
            <person name="Suzuki M."/>
            <person name="Kawai-Toyooka H."/>
            <person name="Smith D.R."/>
            <person name="Sparks H."/>
            <person name="Anderson J."/>
            <person name="Bakaric R."/>
            <person name="Luria V."/>
            <person name="Karger A."/>
            <person name="Kirschner M.W."/>
            <person name="Durand P.M."/>
            <person name="Michod R.E."/>
            <person name="Nozaki H."/>
            <person name="Olson B.J."/>
        </authorList>
    </citation>
    <scope>NUCLEOTIDE SEQUENCE [LARGE SCALE GENOMIC DNA]</scope>
    <source>
        <strain evidence="2">NIES-2863</strain>
    </source>
</reference>
<keyword evidence="2" id="KW-1185">Reference proteome</keyword>
<sequence length="162" mass="16705">MSVLKCSSLEAKIAFAAAQKSAKTLLKAFKVERALQRAEEGGDDVPAGRLQELIKIHREDLLSFDTLTDHLHGLQLQKREIEEQTEVMVSDVMAMAAHGGGGQGAEPAVPVVAAAPAAAAGPAAMATAVLATPAALAAPAVPAATVGAFKDLRLQDISARMS</sequence>
<gene>
    <name evidence="1" type="ORF">GPECTOR_7g1255</name>
</gene>
<comment type="caution">
    <text evidence="1">The sequence shown here is derived from an EMBL/GenBank/DDBJ whole genome shotgun (WGS) entry which is preliminary data.</text>
</comment>
<evidence type="ECO:0000313" key="2">
    <source>
        <dbReference type="Proteomes" id="UP000075714"/>
    </source>
</evidence>
<protein>
    <submittedName>
        <fullName evidence="1">Uncharacterized protein</fullName>
    </submittedName>
</protein>
<proteinExistence type="predicted"/>
<dbReference type="AlphaFoldDB" id="A0A150GU43"/>
<accession>A0A150GU43</accession>
<name>A0A150GU43_GONPE</name>
<dbReference type="EMBL" id="LSYV01000008">
    <property type="protein sequence ID" value="KXZ53359.1"/>
    <property type="molecule type" value="Genomic_DNA"/>
</dbReference>
<dbReference type="Proteomes" id="UP000075714">
    <property type="component" value="Unassembled WGS sequence"/>
</dbReference>
<organism evidence="1 2">
    <name type="scientific">Gonium pectorale</name>
    <name type="common">Green alga</name>
    <dbReference type="NCBI Taxonomy" id="33097"/>
    <lineage>
        <taxon>Eukaryota</taxon>
        <taxon>Viridiplantae</taxon>
        <taxon>Chlorophyta</taxon>
        <taxon>core chlorophytes</taxon>
        <taxon>Chlorophyceae</taxon>
        <taxon>CS clade</taxon>
        <taxon>Chlamydomonadales</taxon>
        <taxon>Volvocaceae</taxon>
        <taxon>Gonium</taxon>
    </lineage>
</organism>